<evidence type="ECO:0000313" key="1">
    <source>
        <dbReference type="EMBL" id="PBK85590.1"/>
    </source>
</evidence>
<dbReference type="InParanoid" id="A0A2H3CUT4"/>
<name>A0A2H3CUT4_ARMGA</name>
<keyword evidence="2" id="KW-1185">Reference proteome</keyword>
<sequence>MGATGFQLSLSASSCASRWFRRPLLNLRRDYGLQPFKGNQRWTQFKTEGSGLLTCLYHSISKWFVTGTGCSHHSCRTRELCDCKNINGQHFRHHQH</sequence>
<gene>
    <name evidence="1" type="ORF">ARMGADRAFT_560096</name>
</gene>
<accession>A0A2H3CUT4</accession>
<organism evidence="1 2">
    <name type="scientific">Armillaria gallica</name>
    <name type="common">Bulbous honey fungus</name>
    <name type="synonym">Armillaria bulbosa</name>
    <dbReference type="NCBI Taxonomy" id="47427"/>
    <lineage>
        <taxon>Eukaryota</taxon>
        <taxon>Fungi</taxon>
        <taxon>Dikarya</taxon>
        <taxon>Basidiomycota</taxon>
        <taxon>Agaricomycotina</taxon>
        <taxon>Agaricomycetes</taxon>
        <taxon>Agaricomycetidae</taxon>
        <taxon>Agaricales</taxon>
        <taxon>Marasmiineae</taxon>
        <taxon>Physalacriaceae</taxon>
        <taxon>Armillaria</taxon>
    </lineage>
</organism>
<reference evidence="2" key="1">
    <citation type="journal article" date="2017" name="Nat. Ecol. Evol.">
        <title>Genome expansion and lineage-specific genetic innovations in the forest pathogenic fungi Armillaria.</title>
        <authorList>
            <person name="Sipos G."/>
            <person name="Prasanna A.N."/>
            <person name="Walter M.C."/>
            <person name="O'Connor E."/>
            <person name="Balint B."/>
            <person name="Krizsan K."/>
            <person name="Kiss B."/>
            <person name="Hess J."/>
            <person name="Varga T."/>
            <person name="Slot J."/>
            <person name="Riley R."/>
            <person name="Boka B."/>
            <person name="Rigling D."/>
            <person name="Barry K."/>
            <person name="Lee J."/>
            <person name="Mihaltcheva S."/>
            <person name="LaButti K."/>
            <person name="Lipzen A."/>
            <person name="Waldron R."/>
            <person name="Moloney N.M."/>
            <person name="Sperisen C."/>
            <person name="Kredics L."/>
            <person name="Vagvoelgyi C."/>
            <person name="Patrignani A."/>
            <person name="Fitzpatrick D."/>
            <person name="Nagy I."/>
            <person name="Doyle S."/>
            <person name="Anderson J.B."/>
            <person name="Grigoriev I.V."/>
            <person name="Gueldener U."/>
            <person name="Muensterkoetter M."/>
            <person name="Nagy L.G."/>
        </authorList>
    </citation>
    <scope>NUCLEOTIDE SEQUENCE [LARGE SCALE GENOMIC DNA]</scope>
    <source>
        <strain evidence="2">Ar21-2</strain>
    </source>
</reference>
<dbReference type="AlphaFoldDB" id="A0A2H3CUT4"/>
<proteinExistence type="predicted"/>
<protein>
    <submittedName>
        <fullName evidence="1">Uncharacterized protein</fullName>
    </submittedName>
</protein>
<dbReference type="Proteomes" id="UP000217790">
    <property type="component" value="Unassembled WGS sequence"/>
</dbReference>
<evidence type="ECO:0000313" key="2">
    <source>
        <dbReference type="Proteomes" id="UP000217790"/>
    </source>
</evidence>
<dbReference type="EMBL" id="KZ293690">
    <property type="protein sequence ID" value="PBK85590.1"/>
    <property type="molecule type" value="Genomic_DNA"/>
</dbReference>